<dbReference type="FunFam" id="3.40.50.1360:FF:000005">
    <property type="entry name" value="6-phosphogluconolactonase"/>
    <property type="match status" value="1"/>
</dbReference>
<dbReference type="InterPro" id="IPR039104">
    <property type="entry name" value="6PGL"/>
</dbReference>
<evidence type="ECO:0000256" key="6">
    <source>
        <dbReference type="SAM" id="MobiDB-lite"/>
    </source>
</evidence>
<comment type="pathway">
    <text evidence="2">Carbohydrate degradation; pentose phosphate pathway; D-ribulose 5-phosphate from D-glucose 6-phosphate (oxidative stage): step 2/3.</text>
</comment>
<evidence type="ECO:0000256" key="5">
    <source>
        <dbReference type="ARBA" id="ARBA00022801"/>
    </source>
</evidence>
<feature type="domain" description="Glucosamine/galactosamine-6-phosphate isomerase" evidence="7">
    <location>
        <begin position="173"/>
        <end position="389"/>
    </location>
</feature>
<evidence type="ECO:0000256" key="2">
    <source>
        <dbReference type="ARBA" id="ARBA00004961"/>
    </source>
</evidence>
<dbReference type="GO" id="GO:0006098">
    <property type="term" value="P:pentose-phosphate shunt"/>
    <property type="evidence" value="ECO:0007669"/>
    <property type="project" value="InterPro"/>
</dbReference>
<dbReference type="Pfam" id="PF01182">
    <property type="entry name" value="Glucosamine_iso"/>
    <property type="match status" value="1"/>
</dbReference>
<dbReference type="GO" id="GO:0005975">
    <property type="term" value="P:carbohydrate metabolic process"/>
    <property type="evidence" value="ECO:0007669"/>
    <property type="project" value="InterPro"/>
</dbReference>
<feature type="compositionally biased region" description="Basic and acidic residues" evidence="6">
    <location>
        <begin position="57"/>
        <end position="79"/>
    </location>
</feature>
<evidence type="ECO:0000256" key="4">
    <source>
        <dbReference type="ARBA" id="ARBA00013198"/>
    </source>
</evidence>
<name>A0AAN9T829_9HEMI</name>
<comment type="similarity">
    <text evidence="3">Belongs to the glucosamine/galactosamine-6-phosphate isomerase family. 6-phosphogluconolactonase subfamily.</text>
</comment>
<comment type="caution">
    <text evidence="8">The sequence shown here is derived from an EMBL/GenBank/DDBJ whole genome shotgun (WGS) entry which is preliminary data.</text>
</comment>
<dbReference type="CDD" id="cd01400">
    <property type="entry name" value="6PGL"/>
    <property type="match status" value="1"/>
</dbReference>
<proteinExistence type="inferred from homology"/>
<evidence type="ECO:0000256" key="1">
    <source>
        <dbReference type="ARBA" id="ARBA00000832"/>
    </source>
</evidence>
<comment type="catalytic activity">
    <reaction evidence="1">
        <text>6-phospho-D-glucono-1,5-lactone + H2O = 6-phospho-D-gluconate + H(+)</text>
        <dbReference type="Rhea" id="RHEA:12556"/>
        <dbReference type="ChEBI" id="CHEBI:15377"/>
        <dbReference type="ChEBI" id="CHEBI:15378"/>
        <dbReference type="ChEBI" id="CHEBI:57955"/>
        <dbReference type="ChEBI" id="CHEBI:58759"/>
        <dbReference type="EC" id="3.1.1.31"/>
    </reaction>
</comment>
<dbReference type="Gene3D" id="3.40.50.1360">
    <property type="match status" value="1"/>
</dbReference>
<keyword evidence="5" id="KW-0378">Hydrolase</keyword>
<evidence type="ECO:0000256" key="3">
    <source>
        <dbReference type="ARBA" id="ARBA00010662"/>
    </source>
</evidence>
<dbReference type="EC" id="3.1.1.31" evidence="4"/>
<gene>
    <name evidence="8" type="ORF">V9T40_011997</name>
</gene>
<sequence>MANSSTVMSVAEEFEKLEVEVESILSTEPKGEVSGIETMDTTTSDPPPVEPILTDVPKVEKSDPKKSILIPPRKDDPNRTFKRKKVVINNPPPPQPPTSFEDRQVQRRNTLHNFYRRRRFSQDLRMFRGLGETFLHLLEQGSAPPPSRGWKNRGRGTHCKSAVMVKQIITLEDDNKVADELRTQILNAAEEAISSRNVFKIGLSGGSLIGQLAKIFTKVSADWSNWKFFFCDERVVPFDNSDSTFGAYKKAFAGIPEITDEQFVAINPDLSAEQAAKDYIKKLSIYFPPNDIPRFDLLLLGMGPDGHTCSLFPGHPLLQETSVWVAPITDSPKPPPSRITLTFPVINNTRLAIFVATGESKAPMIKKILGDDEPLPAQLVQPTKGDVIWILDKAAASNL</sequence>
<keyword evidence="9" id="KW-1185">Reference proteome</keyword>
<evidence type="ECO:0000313" key="8">
    <source>
        <dbReference type="EMBL" id="KAK7575711.1"/>
    </source>
</evidence>
<dbReference type="PANTHER" id="PTHR11054:SF0">
    <property type="entry name" value="6-PHOSPHOGLUCONOLACTONASE"/>
    <property type="match status" value="1"/>
</dbReference>
<dbReference type="GO" id="GO:0017057">
    <property type="term" value="F:6-phosphogluconolactonase activity"/>
    <property type="evidence" value="ECO:0007669"/>
    <property type="project" value="UniProtKB-EC"/>
</dbReference>
<dbReference type="EMBL" id="JBBCAQ010000036">
    <property type="protein sequence ID" value="KAK7575711.1"/>
    <property type="molecule type" value="Genomic_DNA"/>
</dbReference>
<dbReference type="InterPro" id="IPR006148">
    <property type="entry name" value="Glc/Gal-6P_isomerase"/>
</dbReference>
<organism evidence="8 9">
    <name type="scientific">Parthenolecanium corni</name>
    <dbReference type="NCBI Taxonomy" id="536013"/>
    <lineage>
        <taxon>Eukaryota</taxon>
        <taxon>Metazoa</taxon>
        <taxon>Ecdysozoa</taxon>
        <taxon>Arthropoda</taxon>
        <taxon>Hexapoda</taxon>
        <taxon>Insecta</taxon>
        <taxon>Pterygota</taxon>
        <taxon>Neoptera</taxon>
        <taxon>Paraneoptera</taxon>
        <taxon>Hemiptera</taxon>
        <taxon>Sternorrhyncha</taxon>
        <taxon>Coccoidea</taxon>
        <taxon>Coccidae</taxon>
        <taxon>Parthenolecanium</taxon>
    </lineage>
</organism>
<feature type="region of interest" description="Disordered" evidence="6">
    <location>
        <begin position="22"/>
        <end position="101"/>
    </location>
</feature>
<dbReference type="PANTHER" id="PTHR11054">
    <property type="entry name" value="6-PHOSPHOGLUCONOLACTONASE"/>
    <property type="match status" value="1"/>
</dbReference>
<dbReference type="NCBIfam" id="TIGR01198">
    <property type="entry name" value="pgl"/>
    <property type="match status" value="1"/>
</dbReference>
<dbReference type="Proteomes" id="UP001367676">
    <property type="component" value="Unassembled WGS sequence"/>
</dbReference>
<dbReference type="SUPFAM" id="SSF100950">
    <property type="entry name" value="NagB/RpiA/CoA transferase-like"/>
    <property type="match status" value="1"/>
</dbReference>
<reference evidence="8 9" key="1">
    <citation type="submission" date="2024-03" db="EMBL/GenBank/DDBJ databases">
        <title>Adaptation during the transition from Ophiocordyceps entomopathogen to insect associate is accompanied by gene loss and intensified selection.</title>
        <authorList>
            <person name="Ward C.M."/>
            <person name="Onetto C.A."/>
            <person name="Borneman A.R."/>
        </authorList>
    </citation>
    <scope>NUCLEOTIDE SEQUENCE [LARGE SCALE GENOMIC DNA]</scope>
    <source>
        <strain evidence="8">AWRI1</strain>
        <tissue evidence="8">Single Adult Female</tissue>
    </source>
</reference>
<evidence type="ECO:0000259" key="7">
    <source>
        <dbReference type="Pfam" id="PF01182"/>
    </source>
</evidence>
<dbReference type="InterPro" id="IPR005900">
    <property type="entry name" value="6-phosphogluconolactonase_DevB"/>
</dbReference>
<dbReference type="InterPro" id="IPR037171">
    <property type="entry name" value="NagB/RpiA_transferase-like"/>
</dbReference>
<dbReference type="AlphaFoldDB" id="A0AAN9T829"/>
<protein>
    <recommendedName>
        <fullName evidence="4">6-phosphogluconolactonase</fullName>
        <ecNumber evidence="4">3.1.1.31</ecNumber>
    </recommendedName>
</protein>
<evidence type="ECO:0000313" key="9">
    <source>
        <dbReference type="Proteomes" id="UP001367676"/>
    </source>
</evidence>
<accession>A0AAN9T829</accession>